<accession>A0A1L3SU42</accession>
<dbReference type="Gene3D" id="3.30.2310.20">
    <property type="entry name" value="RelE-like"/>
    <property type="match status" value="1"/>
</dbReference>
<dbReference type="OrthoDB" id="9814952at2"/>
<keyword evidence="1" id="KW-1277">Toxin-antitoxin system</keyword>
<dbReference type="EMBL" id="CP018171">
    <property type="protein sequence ID" value="APH72822.1"/>
    <property type="molecule type" value="Genomic_DNA"/>
</dbReference>
<evidence type="ECO:0000313" key="3">
    <source>
        <dbReference type="Proteomes" id="UP000182840"/>
    </source>
</evidence>
<protein>
    <recommendedName>
        <fullName evidence="4">Type II toxin-antitoxin system RelE/ParE family toxin</fullName>
    </recommendedName>
</protein>
<gene>
    <name evidence="2" type="ORF">BSQ44_16700</name>
</gene>
<dbReference type="STRING" id="1670800.BSQ44_16700"/>
<sequence>MRRRRLVIAPEAEADLVEIEEQLLRVASSRTTNAFLGRIFAFLGGLQTASERGHRRDDIRRRLRIIGFERRLTIAFAVHEDRVDILRVFRAGRDWEAEFDEG</sequence>
<dbReference type="InterPro" id="IPR035093">
    <property type="entry name" value="RelE/ParE_toxin_dom_sf"/>
</dbReference>
<evidence type="ECO:0008006" key="4">
    <source>
        <dbReference type="Google" id="ProtNLM"/>
    </source>
</evidence>
<reference evidence="3" key="1">
    <citation type="submission" date="2016-11" db="EMBL/GenBank/DDBJ databases">
        <title>Mesorhizobium oceanicum sp. nov., isolated from deep seawater in South China Sea.</title>
        <authorList>
            <person name="Fu G.-Y."/>
        </authorList>
    </citation>
    <scope>NUCLEOTIDE SEQUENCE [LARGE SCALE GENOMIC DNA]</scope>
    <source>
        <strain evidence="3">B7</strain>
    </source>
</reference>
<dbReference type="KEGG" id="meso:BSQ44_16700"/>
<dbReference type="InterPro" id="IPR007712">
    <property type="entry name" value="RelE/ParE_toxin"/>
</dbReference>
<keyword evidence="3" id="KW-1185">Reference proteome</keyword>
<name>A0A1L3SU42_9HYPH</name>
<dbReference type="Pfam" id="PF05016">
    <property type="entry name" value="ParE_toxin"/>
    <property type="match status" value="1"/>
</dbReference>
<dbReference type="Proteomes" id="UP000182840">
    <property type="component" value="Chromosome"/>
</dbReference>
<dbReference type="AlphaFoldDB" id="A0A1L3SU42"/>
<evidence type="ECO:0000256" key="1">
    <source>
        <dbReference type="ARBA" id="ARBA00022649"/>
    </source>
</evidence>
<dbReference type="RefSeq" id="WP_072606188.1">
    <property type="nucleotide sequence ID" value="NZ_CP018171.1"/>
</dbReference>
<organism evidence="2 3">
    <name type="scientific">Aquibium oceanicum</name>
    <dbReference type="NCBI Taxonomy" id="1670800"/>
    <lineage>
        <taxon>Bacteria</taxon>
        <taxon>Pseudomonadati</taxon>
        <taxon>Pseudomonadota</taxon>
        <taxon>Alphaproteobacteria</taxon>
        <taxon>Hyphomicrobiales</taxon>
        <taxon>Phyllobacteriaceae</taxon>
        <taxon>Aquibium</taxon>
    </lineage>
</organism>
<proteinExistence type="predicted"/>
<evidence type="ECO:0000313" key="2">
    <source>
        <dbReference type="EMBL" id="APH72822.1"/>
    </source>
</evidence>